<feature type="compositionally biased region" description="Basic and acidic residues" evidence="1">
    <location>
        <begin position="106"/>
        <end position="120"/>
    </location>
</feature>
<evidence type="ECO:0000256" key="1">
    <source>
        <dbReference type="SAM" id="MobiDB-lite"/>
    </source>
</evidence>
<comment type="caution">
    <text evidence="2">The sequence shown here is derived from an EMBL/GenBank/DDBJ whole genome shotgun (WGS) entry which is preliminary data.</text>
</comment>
<dbReference type="InterPro" id="IPR040521">
    <property type="entry name" value="KDZ"/>
</dbReference>
<sequence>MSARERRALKALAETVRPQKSFSEENDVSGPDDDDDDTYLADDVLDGRTTIPLSNAGGELLHLTEKKSRKRDLRHRKTRAVRRDDLFLRQMDELTNAYMKWSYEDHRRQKATEDKDRQREEETEDGDKEMEELTNEMKRLKLVDVFVVRTSDLHVPSSGNVAPAIVEQGFIPCAPDRPSTAIAIRSLELYRVTKMRNAHHSIQAYVKTLCDLHHKPFDAQLSRHFSIAFDIYTEILARVDILIHTALRRNSPNWRLTHVCPACMYTLKDEPELKCSMLYTMDGNDSLKRVFKRSNTLDGDNLSGSSELPTLLKVRNDRYIDRDVVDRWANAQLDQVITAEDLADNPCAGRWKNMKEDITKKMWGVFDETGIFLAICRHGFSLLVVDMVKSGELAKYPLAIVERMLEAFGKNLVVGYDIGCKFKTTMKKSRLGPQATKLNHNCLLDHLTTYFEGIGLEDFEGCERKYSRSNTLAGSVRHASAYHRQHYIDMWLHYTDEFDVYPALTTFLYNNYRQALKIMKDGEPNLKAEMKRMNIKDDSVFAMWLAEEKAYLLKLQKEPNYMLLMYQGLILIAYPTQLRRPFNPPRPGVNVSPHYAPARNTRLVQDLERRLEIDRWTEGDDDWIKTGRLVAMRSYQRALDKLEGLVVARIFELNSMNRPGMGYAMRQHIGKALKSRGSAIRSALQEYNSAAASLNPPRPQLSWDDVSRYAFLADFDLLRDAREDISTRAWAKPAARSAMDMHFKILRAREEIARLNVEIKRVATYLHDEDKYLSACEEKLRQQHPPLAFQVAVHRSIRSRCNASHAKRLRDIAALDGFTGSIEVGQSTLIGPGESASLPDPIIPPSLAAHIPVAAVPEYASDLEDTDEDEEEASMNDAEGVDNTEEAINTILSIYFAKIPVFGGASVAEIYVLAVGDDEQRRAESRRHRVGRRLASASCHLSIPDV</sequence>
<keyword evidence="3" id="KW-1185">Reference proteome</keyword>
<dbReference type="OMA" id="CNASHAK"/>
<dbReference type="KEGG" id="cput:CONPUDRAFT_74154"/>
<evidence type="ECO:0000313" key="3">
    <source>
        <dbReference type="Proteomes" id="UP000053558"/>
    </source>
</evidence>
<dbReference type="AlphaFoldDB" id="A0A5M3MKX7"/>
<dbReference type="PANTHER" id="PTHR33096">
    <property type="entry name" value="CXC2 DOMAIN-CONTAINING PROTEIN"/>
    <property type="match status" value="1"/>
</dbReference>
<feature type="region of interest" description="Disordered" evidence="1">
    <location>
        <begin position="1"/>
        <end position="41"/>
    </location>
</feature>
<dbReference type="Proteomes" id="UP000053558">
    <property type="component" value="Unassembled WGS sequence"/>
</dbReference>
<protein>
    <recommendedName>
        <fullName evidence="4">CxC1-like cysteine cluster associated with KDZ transposases domain-containing protein</fullName>
    </recommendedName>
</protein>
<feature type="region of interest" description="Disordered" evidence="1">
    <location>
        <begin position="106"/>
        <end position="130"/>
    </location>
</feature>
<reference evidence="3" key="1">
    <citation type="journal article" date="2012" name="Science">
        <title>The Paleozoic origin of enzymatic lignin decomposition reconstructed from 31 fungal genomes.</title>
        <authorList>
            <person name="Floudas D."/>
            <person name="Binder M."/>
            <person name="Riley R."/>
            <person name="Barry K."/>
            <person name="Blanchette R.A."/>
            <person name="Henrissat B."/>
            <person name="Martinez A.T."/>
            <person name="Otillar R."/>
            <person name="Spatafora J.W."/>
            <person name="Yadav J.S."/>
            <person name="Aerts A."/>
            <person name="Benoit I."/>
            <person name="Boyd A."/>
            <person name="Carlson A."/>
            <person name="Copeland A."/>
            <person name="Coutinho P.M."/>
            <person name="de Vries R.P."/>
            <person name="Ferreira P."/>
            <person name="Findley K."/>
            <person name="Foster B."/>
            <person name="Gaskell J."/>
            <person name="Glotzer D."/>
            <person name="Gorecki P."/>
            <person name="Heitman J."/>
            <person name="Hesse C."/>
            <person name="Hori C."/>
            <person name="Igarashi K."/>
            <person name="Jurgens J.A."/>
            <person name="Kallen N."/>
            <person name="Kersten P."/>
            <person name="Kohler A."/>
            <person name="Kuees U."/>
            <person name="Kumar T.K.A."/>
            <person name="Kuo A."/>
            <person name="LaButti K."/>
            <person name="Larrondo L.F."/>
            <person name="Lindquist E."/>
            <person name="Ling A."/>
            <person name="Lombard V."/>
            <person name="Lucas S."/>
            <person name="Lundell T."/>
            <person name="Martin R."/>
            <person name="McLaughlin D.J."/>
            <person name="Morgenstern I."/>
            <person name="Morin E."/>
            <person name="Murat C."/>
            <person name="Nagy L.G."/>
            <person name="Nolan M."/>
            <person name="Ohm R.A."/>
            <person name="Patyshakuliyeva A."/>
            <person name="Rokas A."/>
            <person name="Ruiz-Duenas F.J."/>
            <person name="Sabat G."/>
            <person name="Salamov A."/>
            <person name="Samejima M."/>
            <person name="Schmutz J."/>
            <person name="Slot J.C."/>
            <person name="St John F."/>
            <person name="Stenlid J."/>
            <person name="Sun H."/>
            <person name="Sun S."/>
            <person name="Syed K."/>
            <person name="Tsang A."/>
            <person name="Wiebenga A."/>
            <person name="Young D."/>
            <person name="Pisabarro A."/>
            <person name="Eastwood D.C."/>
            <person name="Martin F."/>
            <person name="Cullen D."/>
            <person name="Grigoriev I.V."/>
            <person name="Hibbett D.S."/>
        </authorList>
    </citation>
    <scope>NUCLEOTIDE SEQUENCE [LARGE SCALE GENOMIC DNA]</scope>
    <source>
        <strain evidence="3">RWD-64-598 SS2</strain>
    </source>
</reference>
<dbReference type="PANTHER" id="PTHR33096:SF1">
    <property type="entry name" value="CXC1-LIKE CYSTEINE CLUSTER ASSOCIATED WITH KDZ TRANSPOSASES DOMAIN-CONTAINING PROTEIN"/>
    <property type="match status" value="1"/>
</dbReference>
<evidence type="ECO:0000313" key="2">
    <source>
        <dbReference type="EMBL" id="EIW79818.1"/>
    </source>
</evidence>
<proteinExistence type="predicted"/>
<feature type="compositionally biased region" description="Acidic residues" evidence="1">
    <location>
        <begin position="121"/>
        <end position="130"/>
    </location>
</feature>
<dbReference type="GeneID" id="19209199"/>
<dbReference type="EMBL" id="JH711580">
    <property type="protein sequence ID" value="EIW79818.1"/>
    <property type="molecule type" value="Genomic_DNA"/>
</dbReference>
<gene>
    <name evidence="2" type="ORF">CONPUDRAFT_74154</name>
</gene>
<dbReference type="Pfam" id="PF18758">
    <property type="entry name" value="KDZ"/>
    <property type="match status" value="1"/>
</dbReference>
<evidence type="ECO:0008006" key="4">
    <source>
        <dbReference type="Google" id="ProtNLM"/>
    </source>
</evidence>
<name>A0A5M3MKX7_CONPW</name>
<dbReference type="OrthoDB" id="3246730at2759"/>
<organism evidence="2 3">
    <name type="scientific">Coniophora puteana (strain RWD-64-598)</name>
    <name type="common">Brown rot fungus</name>
    <dbReference type="NCBI Taxonomy" id="741705"/>
    <lineage>
        <taxon>Eukaryota</taxon>
        <taxon>Fungi</taxon>
        <taxon>Dikarya</taxon>
        <taxon>Basidiomycota</taxon>
        <taxon>Agaricomycotina</taxon>
        <taxon>Agaricomycetes</taxon>
        <taxon>Agaricomycetidae</taxon>
        <taxon>Boletales</taxon>
        <taxon>Coniophorineae</taxon>
        <taxon>Coniophoraceae</taxon>
        <taxon>Coniophora</taxon>
    </lineage>
</organism>
<accession>A0A5M3MKX7</accession>
<dbReference type="RefSeq" id="XP_007769830.1">
    <property type="nucleotide sequence ID" value="XM_007771640.1"/>
</dbReference>
<feature type="compositionally biased region" description="Acidic residues" evidence="1">
    <location>
        <begin position="24"/>
        <end position="41"/>
    </location>
</feature>